<name>A0A0B1T7F1_OESDE</name>
<organism evidence="1 2">
    <name type="scientific">Oesophagostomum dentatum</name>
    <name type="common">Nodular worm</name>
    <dbReference type="NCBI Taxonomy" id="61180"/>
    <lineage>
        <taxon>Eukaryota</taxon>
        <taxon>Metazoa</taxon>
        <taxon>Ecdysozoa</taxon>
        <taxon>Nematoda</taxon>
        <taxon>Chromadorea</taxon>
        <taxon>Rhabditida</taxon>
        <taxon>Rhabditina</taxon>
        <taxon>Rhabditomorpha</taxon>
        <taxon>Strongyloidea</taxon>
        <taxon>Strongylidae</taxon>
        <taxon>Oesophagostomum</taxon>
    </lineage>
</organism>
<keyword evidence="2" id="KW-1185">Reference proteome</keyword>
<evidence type="ECO:0000313" key="2">
    <source>
        <dbReference type="Proteomes" id="UP000053660"/>
    </source>
</evidence>
<sequence length="427" mass="48213">MEIWLADIVVSEILDCCAFGEGVIPTFLDAHLRLATNRARFIPANVTLFATLIESPTIYLTHAFTTPSGKEFRSEYVKCSDEPQPEPYWCTRISELPDMRKLSTAQQVTTVDFGDVNQLHSCINGISGAMKVNEGDTVDVKWTLKGTRFDMVVVSSAVIDEQTPNRELIQRAEQDYRTMNNDMLLYAITRLLPSVSRYSWNLDININDEEASIVRNLPHFLIDSKDIEVTLGNEIDEANCEFGLNPFRSDLCIIVWPIRADGSVSEVFLNALRTLRAGNDVPPSLKYCGFLTDRLSAHGVLVSSSRLSKLTRVQPSAFCGADLSPIKMYNLLEYRDVDISTFEHHVCSNEFTFLHLGEDDTELMSRKFEVRCTSAGLIEGVLYWWQLENYSTRQDRGAFFIFKEPIAVVVGTVVNALESIELVFFPI</sequence>
<reference evidence="1 2" key="1">
    <citation type="submission" date="2014-03" db="EMBL/GenBank/DDBJ databases">
        <title>Draft genome of the hookworm Oesophagostomum dentatum.</title>
        <authorList>
            <person name="Mitreva M."/>
        </authorList>
    </citation>
    <scope>NUCLEOTIDE SEQUENCE [LARGE SCALE GENOMIC DNA]</scope>
    <source>
        <strain evidence="1 2">OD-Hann</strain>
    </source>
</reference>
<dbReference type="InterPro" id="IPR029063">
    <property type="entry name" value="SAM-dependent_MTases_sf"/>
</dbReference>
<gene>
    <name evidence="1" type="ORF">OESDEN_06966</name>
</gene>
<protein>
    <submittedName>
        <fullName evidence="1">Uncharacterized protein</fullName>
    </submittedName>
</protein>
<dbReference type="Gene3D" id="3.40.50.150">
    <property type="entry name" value="Vaccinia Virus protein VP39"/>
    <property type="match status" value="1"/>
</dbReference>
<dbReference type="AlphaFoldDB" id="A0A0B1T7F1"/>
<dbReference type="OrthoDB" id="5980806at2759"/>
<accession>A0A0B1T7F1</accession>
<evidence type="ECO:0000313" key="1">
    <source>
        <dbReference type="EMBL" id="KHJ93129.1"/>
    </source>
</evidence>
<dbReference type="EMBL" id="KN550935">
    <property type="protein sequence ID" value="KHJ93129.1"/>
    <property type="molecule type" value="Genomic_DNA"/>
</dbReference>
<proteinExistence type="predicted"/>
<dbReference type="Proteomes" id="UP000053660">
    <property type="component" value="Unassembled WGS sequence"/>
</dbReference>